<evidence type="ECO:0000256" key="8">
    <source>
        <dbReference type="SAM" id="Phobius"/>
    </source>
</evidence>
<feature type="region of interest" description="Non-LT domain" evidence="7">
    <location>
        <begin position="22"/>
        <end position="269"/>
    </location>
</feature>
<dbReference type="RefSeq" id="WP_167191602.1">
    <property type="nucleotide sequence ID" value="NZ_JAAONZ010000023.1"/>
</dbReference>
<comment type="subcellular location">
    <subcellularLocation>
        <location evidence="7">Cell outer membrane</location>
        <topology evidence="7">Peripheral membrane protein</topology>
    </subcellularLocation>
    <text evidence="7">Attached to the inner leaflet of the outer membrane.</text>
</comment>
<sequence length="492" mass="55961">MPHSKLSLYCLRSLVAMIILGGLPLMLTASHTPTVLEQVQQQGELTIISRNGPTTYYEGNQGLDGYEYSLAKAFADSLGLKLKITEEESYSGIFDSVGSHRGQFAAAGLSITDERSNTIRFTEPYMEVNQELLYRTGSKRPTNIEDLYNKSILVISNSAQAARLRKLQQKHPQLRWHEQSDLEMIDLMEMVHTGTIDFAVIDSNAFALSRNLYPRAQRAFSISEQPMPLAWAFPLDSDNSLFDKANEFIRQAKRNGKLAKLENTHYGQVVAMDTGSATTFARRLDTRLPRWQENLIVAGEEFDLDWQLLAAMSYQESHWDEHARSHTGVRGLMMLTKTTAKEMGVTNRLDPEQSIKGGAKYFRKIFDRIPQDIQGPDRTWFALAAYNIGYGHLEDARVLTEKMGRDPDKWIDVSEHLPLLAKRKHYRTTKHGYARGWEPVAYVQNIRNFYSTIAWHQQVQQRRLASTKNDAVITPTEASFEGSEEQETTSTL</sequence>
<evidence type="ECO:0000256" key="1">
    <source>
        <dbReference type="ARBA" id="ARBA00010333"/>
    </source>
</evidence>
<evidence type="ECO:0000256" key="2">
    <source>
        <dbReference type="ARBA" id="ARBA00022729"/>
    </source>
</evidence>
<dbReference type="GO" id="GO:0016998">
    <property type="term" value="P:cell wall macromolecule catabolic process"/>
    <property type="evidence" value="ECO:0007669"/>
    <property type="project" value="UniProtKB-UniRule"/>
</dbReference>
<keyword evidence="5 7" id="KW-0456">Lyase</keyword>
<dbReference type="InterPro" id="IPR001638">
    <property type="entry name" value="Solute-binding_3/MltF_N"/>
</dbReference>
<dbReference type="InterPro" id="IPR023703">
    <property type="entry name" value="MltF"/>
</dbReference>
<dbReference type="Pfam" id="PF00497">
    <property type="entry name" value="SBP_bac_3"/>
    <property type="match status" value="1"/>
</dbReference>
<evidence type="ECO:0000259" key="9">
    <source>
        <dbReference type="SMART" id="SM00062"/>
    </source>
</evidence>
<comment type="catalytic activity">
    <reaction evidence="7">
        <text>Exolytic cleavage of the (1-&gt;4)-beta-glycosidic linkage between N-acetylmuramic acid (MurNAc) and N-acetylglucosamine (GlcNAc) residues in peptidoglycan, from either the reducing or the non-reducing ends of the peptidoglycan chains, with concomitant formation of a 1,6-anhydrobond in the MurNAc residue.</text>
        <dbReference type="EC" id="4.2.2.n1"/>
    </reaction>
</comment>
<dbReference type="PANTHER" id="PTHR35936">
    <property type="entry name" value="MEMBRANE-BOUND LYTIC MUREIN TRANSGLYCOSYLASE F"/>
    <property type="match status" value="1"/>
</dbReference>
<proteinExistence type="inferred from homology"/>
<dbReference type="GO" id="GO:0009279">
    <property type="term" value="C:cell outer membrane"/>
    <property type="evidence" value="ECO:0007669"/>
    <property type="project" value="UniProtKB-SubCell"/>
</dbReference>
<dbReference type="InterPro" id="IPR008258">
    <property type="entry name" value="Transglycosylase_SLT_dom_1"/>
</dbReference>
<keyword evidence="11" id="KW-1185">Reference proteome</keyword>
<keyword evidence="8" id="KW-0812">Transmembrane</keyword>
<name>A0A9E5MPC7_9GAMM</name>
<dbReference type="GO" id="GO:0071555">
    <property type="term" value="P:cell wall organization"/>
    <property type="evidence" value="ECO:0007669"/>
    <property type="project" value="UniProtKB-KW"/>
</dbReference>
<dbReference type="Gene3D" id="1.10.530.10">
    <property type="match status" value="1"/>
</dbReference>
<comment type="caution">
    <text evidence="10">The sequence shown here is derived from an EMBL/GenBank/DDBJ whole genome shotgun (WGS) entry which is preliminary data.</text>
</comment>
<evidence type="ECO:0000256" key="5">
    <source>
        <dbReference type="ARBA" id="ARBA00023239"/>
    </source>
</evidence>
<keyword evidence="2 7" id="KW-0732">Signal</keyword>
<comment type="function">
    <text evidence="7">Murein-degrading enzyme that degrades murein glycan strands and insoluble, high-molecular weight murein sacculi, with the concomitant formation of a 1,6-anhydromuramoyl product. Lytic transglycosylases (LTs) play an integral role in the metabolism of the peptidoglycan (PG) sacculus. Their lytic action creates space within the PG sacculus to allow for its expansion as well as for the insertion of various structures such as secretion systems and flagella.</text>
</comment>
<evidence type="ECO:0000256" key="7">
    <source>
        <dbReference type="HAMAP-Rule" id="MF_02016"/>
    </source>
</evidence>
<feature type="domain" description="Solute-binding protein family 3/N-terminal" evidence="9">
    <location>
        <begin position="44"/>
        <end position="269"/>
    </location>
</feature>
<dbReference type="GO" id="GO:0009253">
    <property type="term" value="P:peptidoglycan catabolic process"/>
    <property type="evidence" value="ECO:0007669"/>
    <property type="project" value="TreeGrafter"/>
</dbReference>
<keyword evidence="4 7" id="KW-0998">Cell outer membrane</keyword>
<dbReference type="GO" id="GO:0008933">
    <property type="term" value="F:peptidoglycan lytic transglycosylase activity"/>
    <property type="evidence" value="ECO:0007669"/>
    <property type="project" value="UniProtKB-UniRule"/>
</dbReference>
<reference evidence="10" key="1">
    <citation type="submission" date="2020-03" db="EMBL/GenBank/DDBJ databases">
        <authorList>
            <person name="Guo F."/>
        </authorList>
    </citation>
    <scope>NUCLEOTIDE SEQUENCE</scope>
    <source>
        <strain evidence="10">JCM 30134</strain>
    </source>
</reference>
<dbReference type="NCBIfam" id="NF008112">
    <property type="entry name" value="PRK10859.1"/>
    <property type="match status" value="1"/>
</dbReference>
<dbReference type="Pfam" id="PF01464">
    <property type="entry name" value="SLT"/>
    <property type="match status" value="1"/>
</dbReference>
<dbReference type="HAMAP" id="MF_02016">
    <property type="entry name" value="MltF"/>
    <property type="match status" value="1"/>
</dbReference>
<comment type="similarity">
    <text evidence="7">In the C-terminal section; belongs to the transglycosylase Slt family.</text>
</comment>
<comment type="domain">
    <text evidence="7">The N-terminal domain does not have lytic activity and probably modulates enzymatic activity. The C-terminal domain is the catalytic active domain.</text>
</comment>
<dbReference type="CDD" id="cd13403">
    <property type="entry name" value="MLTF-like"/>
    <property type="match status" value="1"/>
</dbReference>
<gene>
    <name evidence="7 10" type="primary">mltF</name>
    <name evidence="10" type="ORF">G8770_20870</name>
</gene>
<feature type="region of interest" description="LT domain" evidence="7">
    <location>
        <begin position="270"/>
        <end position="492"/>
    </location>
</feature>
<comment type="similarity">
    <text evidence="1">Belongs to the bacterial solute-binding protein 3 family.</text>
</comment>
<dbReference type="Gene3D" id="3.40.190.10">
    <property type="entry name" value="Periplasmic binding protein-like II"/>
    <property type="match status" value="2"/>
</dbReference>
<feature type="active site" evidence="7">
    <location>
        <position position="316"/>
    </location>
</feature>
<feature type="transmembrane region" description="Helical" evidence="8">
    <location>
        <begin position="9"/>
        <end position="27"/>
    </location>
</feature>
<keyword evidence="6 7" id="KW-0961">Cell wall biogenesis/degradation</keyword>
<dbReference type="CDD" id="cd01009">
    <property type="entry name" value="PBP2_YfhD_N"/>
    <property type="match status" value="1"/>
</dbReference>
<accession>A0A9E5MPC7</accession>
<dbReference type="SUPFAM" id="SSF53955">
    <property type="entry name" value="Lysozyme-like"/>
    <property type="match status" value="1"/>
</dbReference>
<protein>
    <recommendedName>
        <fullName evidence="7">Membrane-bound lytic murein transglycosylase F</fullName>
        <ecNumber evidence="7">4.2.2.n1</ecNumber>
    </recommendedName>
    <alternativeName>
        <fullName evidence="7">Murein lyase F</fullName>
    </alternativeName>
</protein>
<evidence type="ECO:0000256" key="4">
    <source>
        <dbReference type="ARBA" id="ARBA00023237"/>
    </source>
</evidence>
<dbReference type="Proteomes" id="UP000787472">
    <property type="component" value="Unassembled WGS sequence"/>
</dbReference>
<dbReference type="EMBL" id="JAAONZ010000023">
    <property type="protein sequence ID" value="NHO68008.1"/>
    <property type="molecule type" value="Genomic_DNA"/>
</dbReference>
<dbReference type="SUPFAM" id="SSF53850">
    <property type="entry name" value="Periplasmic binding protein-like II"/>
    <property type="match status" value="1"/>
</dbReference>
<evidence type="ECO:0000313" key="11">
    <source>
        <dbReference type="Proteomes" id="UP000787472"/>
    </source>
</evidence>
<dbReference type="AlphaFoldDB" id="A0A9E5MPC7"/>
<evidence type="ECO:0000256" key="3">
    <source>
        <dbReference type="ARBA" id="ARBA00023136"/>
    </source>
</evidence>
<evidence type="ECO:0000256" key="6">
    <source>
        <dbReference type="ARBA" id="ARBA00023316"/>
    </source>
</evidence>
<dbReference type="PANTHER" id="PTHR35936:SF32">
    <property type="entry name" value="MEMBRANE-BOUND LYTIC MUREIN TRANSGLYCOSYLASE F"/>
    <property type="match status" value="1"/>
</dbReference>
<dbReference type="InterPro" id="IPR023346">
    <property type="entry name" value="Lysozyme-like_dom_sf"/>
</dbReference>
<comment type="similarity">
    <text evidence="7">In the N-terminal section; belongs to the bacterial solute-binding protein 3 family.</text>
</comment>
<dbReference type="SMART" id="SM00062">
    <property type="entry name" value="PBPb"/>
    <property type="match status" value="1"/>
</dbReference>
<organism evidence="10 11">
    <name type="scientific">Pseudomaricurvus hydrocarbonicus</name>
    <dbReference type="NCBI Taxonomy" id="1470433"/>
    <lineage>
        <taxon>Bacteria</taxon>
        <taxon>Pseudomonadati</taxon>
        <taxon>Pseudomonadota</taxon>
        <taxon>Gammaproteobacteria</taxon>
        <taxon>Cellvibrionales</taxon>
        <taxon>Cellvibrionaceae</taxon>
        <taxon>Pseudomaricurvus</taxon>
    </lineage>
</organism>
<dbReference type="EC" id="4.2.2.n1" evidence="7"/>
<keyword evidence="3 7" id="KW-0472">Membrane</keyword>
<keyword evidence="8" id="KW-1133">Transmembrane helix</keyword>
<evidence type="ECO:0000313" key="10">
    <source>
        <dbReference type="EMBL" id="NHO68008.1"/>
    </source>
</evidence>